<feature type="region of interest" description="Disordered" evidence="1">
    <location>
        <begin position="229"/>
        <end position="258"/>
    </location>
</feature>
<evidence type="ECO:0000313" key="3">
    <source>
        <dbReference type="Proteomes" id="UP001189429"/>
    </source>
</evidence>
<keyword evidence="3" id="KW-1185">Reference proteome</keyword>
<gene>
    <name evidence="2" type="ORF">PCOR1329_LOCUS18170</name>
</gene>
<comment type="caution">
    <text evidence="2">The sequence shown here is derived from an EMBL/GenBank/DDBJ whole genome shotgun (WGS) entry which is preliminary data.</text>
</comment>
<evidence type="ECO:0000313" key="2">
    <source>
        <dbReference type="EMBL" id="CAK0814609.1"/>
    </source>
</evidence>
<feature type="non-terminal residue" evidence="2">
    <location>
        <position position="258"/>
    </location>
</feature>
<proteinExistence type="predicted"/>
<reference evidence="2" key="1">
    <citation type="submission" date="2023-10" db="EMBL/GenBank/DDBJ databases">
        <authorList>
            <person name="Chen Y."/>
            <person name="Shah S."/>
            <person name="Dougan E. K."/>
            <person name="Thang M."/>
            <person name="Chan C."/>
        </authorList>
    </citation>
    <scope>NUCLEOTIDE SEQUENCE [LARGE SCALE GENOMIC DNA]</scope>
</reference>
<dbReference type="Proteomes" id="UP001189429">
    <property type="component" value="Unassembled WGS sequence"/>
</dbReference>
<feature type="non-terminal residue" evidence="2">
    <location>
        <position position="1"/>
    </location>
</feature>
<protein>
    <submittedName>
        <fullName evidence="2">Uncharacterized protein</fullName>
    </submittedName>
</protein>
<organism evidence="2 3">
    <name type="scientific">Prorocentrum cordatum</name>
    <dbReference type="NCBI Taxonomy" id="2364126"/>
    <lineage>
        <taxon>Eukaryota</taxon>
        <taxon>Sar</taxon>
        <taxon>Alveolata</taxon>
        <taxon>Dinophyceae</taxon>
        <taxon>Prorocentrales</taxon>
        <taxon>Prorocentraceae</taxon>
        <taxon>Prorocentrum</taxon>
    </lineage>
</organism>
<evidence type="ECO:0000256" key="1">
    <source>
        <dbReference type="SAM" id="MobiDB-lite"/>
    </source>
</evidence>
<sequence>VVELQMLASLAERDGDEETAKKFQSKIDALAEKAKPAPKPLLQDQVSELHREITKLDSKMEAELAKYNRWVEGERKQETYLHDLSQKSKALIEQHRTLVAKLHREVAPIVIDADSEPAPGPVLSLRDLVAGNVADITIDDGGLFSDFRGELELEQADIDEVEKRRAKFKGHIAAAAKQLFQDAVAKAGAVKKEHELYLKRIVRCQETAKGLTAYLMGLRAVQLRRSLAARPTQLPPRGVSGTKSLPSPIVSRPGRSGE</sequence>
<name>A0ABN9RDL3_9DINO</name>
<dbReference type="EMBL" id="CAUYUJ010005691">
    <property type="protein sequence ID" value="CAK0814609.1"/>
    <property type="molecule type" value="Genomic_DNA"/>
</dbReference>
<accession>A0ABN9RDL3</accession>